<dbReference type="HOGENOM" id="CLU_082760_3_0_6"/>
<keyword evidence="1" id="KW-0732">Signal</keyword>
<feature type="signal peptide" evidence="1">
    <location>
        <begin position="1"/>
        <end position="22"/>
    </location>
</feature>
<dbReference type="PANTHER" id="PTHR34846">
    <property type="entry name" value="4-CARBOXYMUCONOLACTONE DECARBOXYLASE FAMILY PROTEIN (AFU_ORTHOLOGUE AFUA_6G11590)"/>
    <property type="match status" value="1"/>
</dbReference>
<organism evidence="2 3">
    <name type="scientific">Xenorhabdus bovienii str. kraussei Becker Underwood</name>
    <dbReference type="NCBI Taxonomy" id="1398204"/>
    <lineage>
        <taxon>Bacteria</taxon>
        <taxon>Pseudomonadati</taxon>
        <taxon>Pseudomonadota</taxon>
        <taxon>Gammaproteobacteria</taxon>
        <taxon>Enterobacterales</taxon>
        <taxon>Morganellaceae</taxon>
        <taxon>Xenorhabdus</taxon>
    </lineage>
</organism>
<dbReference type="PANTHER" id="PTHR34846:SF11">
    <property type="entry name" value="4-CARBOXYMUCONOLACTONE DECARBOXYLASE FAMILY PROTEIN (AFU_ORTHOLOGUE AFUA_6G11590)"/>
    <property type="match status" value="1"/>
</dbReference>
<dbReference type="EMBL" id="CBSZ010000100">
    <property type="protein sequence ID" value="CDH23583.1"/>
    <property type="molecule type" value="Genomic_DNA"/>
</dbReference>
<evidence type="ECO:0000313" key="2">
    <source>
        <dbReference type="EMBL" id="CDH23583.1"/>
    </source>
</evidence>
<dbReference type="Gene3D" id="1.20.1290.10">
    <property type="entry name" value="AhpD-like"/>
    <property type="match status" value="1"/>
</dbReference>
<dbReference type="SUPFAM" id="SSF69118">
    <property type="entry name" value="AhpD-like"/>
    <property type="match status" value="1"/>
</dbReference>
<evidence type="ECO:0000256" key="1">
    <source>
        <dbReference type="SAM" id="SignalP"/>
    </source>
</evidence>
<gene>
    <name evidence="2" type="ORF">XBKB1_1890002</name>
</gene>
<dbReference type="AlphaFoldDB" id="A0A077PRD8"/>
<comment type="caution">
    <text evidence="2">The sequence shown here is derived from an EMBL/GenBank/DDBJ whole genome shotgun (WGS) entry which is preliminary data.</text>
</comment>
<evidence type="ECO:0008006" key="4">
    <source>
        <dbReference type="Google" id="ProtNLM"/>
    </source>
</evidence>
<dbReference type="RefSeq" id="WP_230580684.1">
    <property type="nucleotide sequence ID" value="NZ_CAWLXS010000184.1"/>
</dbReference>
<proteinExistence type="predicted"/>
<evidence type="ECO:0000313" key="3">
    <source>
        <dbReference type="Proteomes" id="UP000028493"/>
    </source>
</evidence>
<dbReference type="InterPro" id="IPR029032">
    <property type="entry name" value="AhpD-like"/>
</dbReference>
<dbReference type="Proteomes" id="UP000028493">
    <property type="component" value="Unassembled WGS sequence"/>
</dbReference>
<name>A0A077PRD8_XENBV</name>
<accession>A0A077PRD8</accession>
<reference evidence="2" key="1">
    <citation type="submission" date="2013-07" db="EMBL/GenBank/DDBJ databases">
        <title>Sub-species coevolution in mutualistic symbiosis.</title>
        <authorList>
            <person name="Murfin K."/>
            <person name="Klassen J."/>
            <person name="Lee M."/>
            <person name="Forst S."/>
            <person name="Stock P."/>
            <person name="Goodrich-Blair H."/>
        </authorList>
    </citation>
    <scope>NUCLEOTIDE SEQUENCE [LARGE SCALE GENOMIC DNA]</scope>
    <source>
        <strain evidence="2">Kraussei Becker Underwood</strain>
    </source>
</reference>
<protein>
    <recommendedName>
        <fullName evidence="4">Carboxymuconolactone decarboxylase-like domain-containing protein</fullName>
    </recommendedName>
</protein>
<feature type="chain" id="PRO_5001722669" description="Carboxymuconolactone decarboxylase-like domain-containing protein" evidence="1">
    <location>
        <begin position="23"/>
        <end position="241"/>
    </location>
</feature>
<sequence length="241" mass="27051">MKLLKNTVLVLVLLCSKGMAYASQVEKISDPLKWPAQCDAVKFSDEDKHLERLPDIVPYNADPAQLEAINKISSGPRGCIFGPFSVLLRSPELLNRVQMLGEHVRFTSLLPKSIREFAILIAGREVQSPYEWYIHEPIALRSGVSRDTADALAAQRMPEHMTDDETIVYQFVTELHKTHMVKNTTYNAVKSRFGESGVVELTALDSYFSLLGQELNVARTAVPENVLLPFNPPWKINSSLK</sequence>